<dbReference type="InterPro" id="IPR025724">
    <property type="entry name" value="GAG-pre-integrase_dom"/>
</dbReference>
<evidence type="ECO:0000259" key="2">
    <source>
        <dbReference type="PROSITE" id="PS50994"/>
    </source>
</evidence>
<feature type="compositionally biased region" description="Low complexity" evidence="1">
    <location>
        <begin position="254"/>
        <end position="267"/>
    </location>
</feature>
<sequence length="634" mass="70816">MSTSNTTPGVTAESVPVTQGSVLNINTTNITKLTTSNYLMWSRQIHALFDGYELAHFLDGSKPIPSKVLITNGTETPNPEFILHTRQDKLFFSAVLGAIAQSVQPLLSKATTFAEVWTTLAATYAKPSRGHIKQLQHQLKNWKKGTKPISEYLQGITTRVDQLALLGKVIDLEDQIELALDGLPEEYKTVADQIEGRDTPPTFTDLHEKLINHEAKILAVQPSSPYPVSANVATNKFRPSYHQKNNNHGNTNWQASQPAPSSDSRAPRPYLGRCQICGTQGHSARRCSLLPLNSGQGLLPTPRPWQPRANFVEAPQWLLDSGATHHITSDLANLSLHQPYTGGEEVVVGNGSSLPITHTGSALFSSSSRPLHLNHILYVPAIRKNLISVYKLCNANQVSVQFFPSCFQVRDLKTGVPLLQGTTKNELYEWPIPKPFASTFFTATNNQKATTIDWHSRLGHPSFPILKHIISSFSLPLSNSLSQSPICTDCCINKTHKFPFSESTITSSRPLQYLFSDVWTSPIVSIDNYKYYLVIVDHYSRYVWFYPLKLKSQVRETFIRFTALVENKFQQRVGTLFSDNGGEFIALREFLASKGISHLTSPPHTPEHNGLAERRHRHIVETGLTLLTKHHQHI</sequence>
<keyword evidence="4" id="KW-1185">Reference proteome</keyword>
<dbReference type="AlphaFoldDB" id="A0A6D2KBE5"/>
<dbReference type="Pfam" id="PF00665">
    <property type="entry name" value="rve"/>
    <property type="match status" value="1"/>
</dbReference>
<reference evidence="3" key="1">
    <citation type="submission" date="2020-01" db="EMBL/GenBank/DDBJ databases">
        <authorList>
            <person name="Mishra B."/>
        </authorList>
    </citation>
    <scope>NUCLEOTIDE SEQUENCE [LARGE SCALE GENOMIC DNA]</scope>
</reference>
<dbReference type="PROSITE" id="PS50994">
    <property type="entry name" value="INTEGRASE"/>
    <property type="match status" value="1"/>
</dbReference>
<feature type="region of interest" description="Disordered" evidence="1">
    <location>
        <begin position="239"/>
        <end position="267"/>
    </location>
</feature>
<evidence type="ECO:0000313" key="4">
    <source>
        <dbReference type="Proteomes" id="UP000467841"/>
    </source>
</evidence>
<dbReference type="EMBL" id="CACVBM020001407">
    <property type="protein sequence ID" value="CAA7049102.1"/>
    <property type="molecule type" value="Genomic_DNA"/>
</dbReference>
<protein>
    <recommendedName>
        <fullName evidence="2">Integrase catalytic domain-containing protein</fullName>
    </recommendedName>
</protein>
<dbReference type="OrthoDB" id="1432936at2759"/>
<dbReference type="Pfam" id="PF22936">
    <property type="entry name" value="Pol_BBD"/>
    <property type="match status" value="1"/>
</dbReference>
<gene>
    <name evidence="3" type="ORF">MERR_LOCUS36337</name>
</gene>
<feature type="compositionally biased region" description="Polar residues" evidence="1">
    <location>
        <begin position="242"/>
        <end position="253"/>
    </location>
</feature>
<dbReference type="GO" id="GO:0003676">
    <property type="term" value="F:nucleic acid binding"/>
    <property type="evidence" value="ECO:0007669"/>
    <property type="project" value="InterPro"/>
</dbReference>
<dbReference type="InterPro" id="IPR054722">
    <property type="entry name" value="PolX-like_BBD"/>
</dbReference>
<dbReference type="GO" id="GO:0015074">
    <property type="term" value="P:DNA integration"/>
    <property type="evidence" value="ECO:0007669"/>
    <property type="project" value="InterPro"/>
</dbReference>
<feature type="domain" description="Integrase catalytic" evidence="2">
    <location>
        <begin position="506"/>
        <end position="634"/>
    </location>
</feature>
<proteinExistence type="predicted"/>
<dbReference type="SUPFAM" id="SSF53098">
    <property type="entry name" value="Ribonuclease H-like"/>
    <property type="match status" value="1"/>
</dbReference>
<organism evidence="3 4">
    <name type="scientific">Microthlaspi erraticum</name>
    <dbReference type="NCBI Taxonomy" id="1685480"/>
    <lineage>
        <taxon>Eukaryota</taxon>
        <taxon>Viridiplantae</taxon>
        <taxon>Streptophyta</taxon>
        <taxon>Embryophyta</taxon>
        <taxon>Tracheophyta</taxon>
        <taxon>Spermatophyta</taxon>
        <taxon>Magnoliopsida</taxon>
        <taxon>eudicotyledons</taxon>
        <taxon>Gunneridae</taxon>
        <taxon>Pentapetalae</taxon>
        <taxon>rosids</taxon>
        <taxon>malvids</taxon>
        <taxon>Brassicales</taxon>
        <taxon>Brassicaceae</taxon>
        <taxon>Coluteocarpeae</taxon>
        <taxon>Microthlaspi</taxon>
    </lineage>
</organism>
<dbReference type="Proteomes" id="UP000467841">
    <property type="component" value="Unassembled WGS sequence"/>
</dbReference>
<dbReference type="Gene3D" id="3.30.420.10">
    <property type="entry name" value="Ribonuclease H-like superfamily/Ribonuclease H"/>
    <property type="match status" value="1"/>
</dbReference>
<dbReference type="Pfam" id="PF14223">
    <property type="entry name" value="Retrotran_gag_2"/>
    <property type="match status" value="1"/>
</dbReference>
<name>A0A6D2KBE5_9BRAS</name>
<dbReference type="Pfam" id="PF13976">
    <property type="entry name" value="gag_pre-integrs"/>
    <property type="match status" value="1"/>
</dbReference>
<evidence type="ECO:0000313" key="3">
    <source>
        <dbReference type="EMBL" id="CAA7049102.1"/>
    </source>
</evidence>
<dbReference type="InterPro" id="IPR001584">
    <property type="entry name" value="Integrase_cat-core"/>
</dbReference>
<evidence type="ECO:0000256" key="1">
    <source>
        <dbReference type="SAM" id="MobiDB-lite"/>
    </source>
</evidence>
<dbReference type="InterPro" id="IPR036397">
    <property type="entry name" value="RNaseH_sf"/>
</dbReference>
<dbReference type="InterPro" id="IPR012337">
    <property type="entry name" value="RNaseH-like_sf"/>
</dbReference>
<dbReference type="PANTHER" id="PTHR47481:SF22">
    <property type="entry name" value="RETROTRANSPOSON GAG DOMAIN-CONTAINING PROTEIN"/>
    <property type="match status" value="1"/>
</dbReference>
<comment type="caution">
    <text evidence="3">The sequence shown here is derived from an EMBL/GenBank/DDBJ whole genome shotgun (WGS) entry which is preliminary data.</text>
</comment>
<dbReference type="PANTHER" id="PTHR47481">
    <property type="match status" value="1"/>
</dbReference>
<accession>A0A6D2KBE5</accession>